<dbReference type="GO" id="GO:0000015">
    <property type="term" value="C:phosphopyruvate hydratase complex"/>
    <property type="evidence" value="ECO:0007669"/>
    <property type="project" value="InterPro"/>
</dbReference>
<reference evidence="14 15" key="1">
    <citation type="submission" date="2016-06" db="EMBL/GenBank/DDBJ databases">
        <authorList>
            <person name="Kjaerup R.B."/>
            <person name="Dalgaard T.S."/>
            <person name="Juul-Madsen H.R."/>
        </authorList>
    </citation>
    <scope>NUCLEOTIDE SEQUENCE [LARGE SCALE GENOMIC DNA]</scope>
</reference>
<evidence type="ECO:0000313" key="15">
    <source>
        <dbReference type="Proteomes" id="UP000215127"/>
    </source>
</evidence>
<dbReference type="EMBL" id="LT853698">
    <property type="protein sequence ID" value="SMQ52456.1"/>
    <property type="molecule type" value="Genomic_DNA"/>
</dbReference>
<dbReference type="STRING" id="1276538.A0A1X7RYE5"/>
<dbReference type="InterPro" id="IPR000941">
    <property type="entry name" value="Enolase"/>
</dbReference>
<evidence type="ECO:0000256" key="5">
    <source>
        <dbReference type="ARBA" id="ARBA00017068"/>
    </source>
</evidence>
<dbReference type="PROSITE" id="PS00164">
    <property type="entry name" value="ENOLASE"/>
    <property type="match status" value="1"/>
</dbReference>
<dbReference type="FunFam" id="3.30.390.10:FF:000001">
    <property type="entry name" value="Enolase"/>
    <property type="match status" value="1"/>
</dbReference>
<proteinExistence type="inferred from homology"/>
<dbReference type="InterPro" id="IPR036849">
    <property type="entry name" value="Enolase-like_C_sf"/>
</dbReference>
<dbReference type="InterPro" id="IPR020810">
    <property type="entry name" value="Enolase_C"/>
</dbReference>
<evidence type="ECO:0000256" key="1">
    <source>
        <dbReference type="ARBA" id="ARBA00001946"/>
    </source>
</evidence>
<evidence type="ECO:0000256" key="8">
    <source>
        <dbReference type="ARBA" id="ARBA00023239"/>
    </source>
</evidence>
<keyword evidence="8" id="KW-0456">Lyase</keyword>
<dbReference type="SMART" id="SM01193">
    <property type="entry name" value="Enolase_N"/>
    <property type="match status" value="1"/>
</dbReference>
<dbReference type="InterPro" id="IPR020811">
    <property type="entry name" value="Enolase_N"/>
</dbReference>
<evidence type="ECO:0000256" key="3">
    <source>
        <dbReference type="ARBA" id="ARBA00009604"/>
    </source>
</evidence>
<dbReference type="SFLD" id="SFLDF00002">
    <property type="entry name" value="enolase"/>
    <property type="match status" value="1"/>
</dbReference>
<keyword evidence="7" id="KW-0324">Glycolysis</keyword>
<dbReference type="SFLD" id="SFLDG00178">
    <property type="entry name" value="enolase"/>
    <property type="match status" value="1"/>
</dbReference>
<dbReference type="SUPFAM" id="SSF54826">
    <property type="entry name" value="Enolase N-terminal domain-like"/>
    <property type="match status" value="1"/>
</dbReference>
<evidence type="ECO:0000256" key="11">
    <source>
        <dbReference type="ARBA" id="ARBA00048333"/>
    </source>
</evidence>
<dbReference type="GO" id="GO:0006096">
    <property type="term" value="P:glycolytic process"/>
    <property type="evidence" value="ECO:0007669"/>
    <property type="project" value="UniProtKB-UniPathway"/>
</dbReference>
<name>A0A1X7RYE5_ZYMT9</name>
<gene>
    <name evidence="14" type="ORF">ZT3D7_G7609</name>
</gene>
<dbReference type="CDD" id="cd03313">
    <property type="entry name" value="enolase"/>
    <property type="match status" value="1"/>
</dbReference>
<dbReference type="PANTHER" id="PTHR11902">
    <property type="entry name" value="ENOLASE"/>
    <property type="match status" value="1"/>
</dbReference>
<dbReference type="SFLD" id="SFLDS00001">
    <property type="entry name" value="Enolase"/>
    <property type="match status" value="1"/>
</dbReference>
<evidence type="ECO:0000256" key="7">
    <source>
        <dbReference type="ARBA" id="ARBA00023152"/>
    </source>
</evidence>
<dbReference type="NCBIfam" id="TIGR01060">
    <property type="entry name" value="eno"/>
    <property type="match status" value="1"/>
</dbReference>
<dbReference type="UniPathway" id="UPA00109">
    <property type="reaction ID" value="UER00187"/>
</dbReference>
<dbReference type="EC" id="4.2.1.11" evidence="4"/>
<evidence type="ECO:0000256" key="6">
    <source>
        <dbReference type="ARBA" id="ARBA00022842"/>
    </source>
</evidence>
<evidence type="ECO:0000256" key="2">
    <source>
        <dbReference type="ARBA" id="ARBA00005031"/>
    </source>
</evidence>
<sequence>MRDSPLGQHTSYRAAAWNLAERPKTISQSTTPISFSLLHNHLTQHVRTITMPISKIHARSVYDSRGNPTVEVDIVTETGLHRAIVPSGASTGAHEACELRDGDKSKWGGKGVSKAVANVNDKIAPALIKKNLDVKDQSAVDAFLNELDGTTNKTELGANAILGVSMAVAKAAAAEKRVPLYAHISDLAGTKKPYVLPVPFMNVLNGGSHAGGRLAFQEFMVVPCEAPTFTEAMRQGAEVYQALKSLAKKKYGQSAGNVGDEGGVAPDIQTAEEALELITEAIESAGYTGKMKIAMDVASSEFYRDGKYDLDFKNPDSDKSKWVTYEQLADQYRQLAAKYPIVSIEDPFGEEDWEAWSYFMKDSEFQLVGDDLTVTNPTFIKKAIETKACNALLLKVNQIGTISEAIQAAKDAYAAGWGVMVSHRSGETEDVTIADIAVGLRAGQIKTGAPARSERLAKLNQILRIEEELGDNAVYAGNKFRTAVNL</sequence>
<dbReference type="InterPro" id="IPR020809">
    <property type="entry name" value="Enolase_CS"/>
</dbReference>
<dbReference type="Gene3D" id="3.20.20.120">
    <property type="entry name" value="Enolase-like C-terminal domain"/>
    <property type="match status" value="1"/>
</dbReference>
<keyword evidence="6" id="KW-0460">Magnesium</keyword>
<dbReference type="PRINTS" id="PR00148">
    <property type="entry name" value="ENOLASE"/>
</dbReference>
<feature type="domain" description="Enolase N-terminal" evidence="13">
    <location>
        <begin position="53"/>
        <end position="184"/>
    </location>
</feature>
<comment type="pathway">
    <text evidence="2">Carbohydrate degradation; glycolysis; pyruvate from D-glyceraldehyde 3-phosphate: step 4/5.</text>
</comment>
<evidence type="ECO:0000256" key="4">
    <source>
        <dbReference type="ARBA" id="ARBA00012058"/>
    </source>
</evidence>
<dbReference type="Gene3D" id="3.30.390.10">
    <property type="entry name" value="Enolase-like, N-terminal domain"/>
    <property type="match status" value="1"/>
</dbReference>
<dbReference type="FunFam" id="3.20.20.120:FF:000002">
    <property type="entry name" value="Enolase 1"/>
    <property type="match status" value="1"/>
</dbReference>
<dbReference type="GO" id="GO:0004634">
    <property type="term" value="F:phosphopyruvate hydratase activity"/>
    <property type="evidence" value="ECO:0007669"/>
    <property type="project" value="UniProtKB-EC"/>
</dbReference>
<evidence type="ECO:0000256" key="10">
    <source>
        <dbReference type="ARBA" id="ARBA00032132"/>
    </source>
</evidence>
<evidence type="ECO:0000259" key="12">
    <source>
        <dbReference type="SMART" id="SM01192"/>
    </source>
</evidence>
<keyword evidence="15" id="KW-1185">Reference proteome</keyword>
<protein>
    <recommendedName>
        <fullName evidence="5">Enolase</fullName>
        <ecNumber evidence="4">4.2.1.11</ecNumber>
    </recommendedName>
    <alternativeName>
        <fullName evidence="9">2-phospho-D-glycerate hydro-lyase</fullName>
    </alternativeName>
    <alternativeName>
        <fullName evidence="10">2-phosphoglycerate dehydratase</fullName>
    </alternativeName>
</protein>
<dbReference type="Pfam" id="PF00113">
    <property type="entry name" value="Enolase_C"/>
    <property type="match status" value="1"/>
</dbReference>
<comment type="catalytic activity">
    <reaction evidence="11">
        <text>(2R)-2-phosphoglycerate = phosphoenolpyruvate + H2O</text>
        <dbReference type="Rhea" id="RHEA:10164"/>
        <dbReference type="ChEBI" id="CHEBI:15377"/>
        <dbReference type="ChEBI" id="CHEBI:58289"/>
        <dbReference type="ChEBI" id="CHEBI:58702"/>
        <dbReference type="EC" id="4.2.1.11"/>
    </reaction>
</comment>
<organism evidence="14 15">
    <name type="scientific">Zymoseptoria tritici (strain ST99CH_3D7)</name>
    <dbReference type="NCBI Taxonomy" id="1276538"/>
    <lineage>
        <taxon>Eukaryota</taxon>
        <taxon>Fungi</taxon>
        <taxon>Dikarya</taxon>
        <taxon>Ascomycota</taxon>
        <taxon>Pezizomycotina</taxon>
        <taxon>Dothideomycetes</taxon>
        <taxon>Dothideomycetidae</taxon>
        <taxon>Mycosphaerellales</taxon>
        <taxon>Mycosphaerellaceae</taxon>
        <taxon>Zymoseptoria</taxon>
    </lineage>
</organism>
<accession>A0A1X7RYE5</accession>
<dbReference type="InterPro" id="IPR029017">
    <property type="entry name" value="Enolase-like_N"/>
</dbReference>
<evidence type="ECO:0000259" key="13">
    <source>
        <dbReference type="SMART" id="SM01193"/>
    </source>
</evidence>
<dbReference type="Proteomes" id="UP000215127">
    <property type="component" value="Chromosome 7"/>
</dbReference>
<dbReference type="HAMAP" id="MF_00318">
    <property type="entry name" value="Enolase"/>
    <property type="match status" value="1"/>
</dbReference>
<dbReference type="SUPFAM" id="SSF51604">
    <property type="entry name" value="Enolase C-terminal domain-like"/>
    <property type="match status" value="1"/>
</dbReference>
<dbReference type="PANTHER" id="PTHR11902:SF1">
    <property type="entry name" value="ENOLASE"/>
    <property type="match status" value="1"/>
</dbReference>
<evidence type="ECO:0000256" key="9">
    <source>
        <dbReference type="ARBA" id="ARBA00031125"/>
    </source>
</evidence>
<dbReference type="GO" id="GO:0000287">
    <property type="term" value="F:magnesium ion binding"/>
    <property type="evidence" value="ECO:0007669"/>
    <property type="project" value="InterPro"/>
</dbReference>
<dbReference type="Pfam" id="PF03952">
    <property type="entry name" value="Enolase_N"/>
    <property type="match status" value="1"/>
</dbReference>
<evidence type="ECO:0000313" key="14">
    <source>
        <dbReference type="EMBL" id="SMQ52456.1"/>
    </source>
</evidence>
<dbReference type="AlphaFoldDB" id="A0A1X7RYE5"/>
<dbReference type="SMART" id="SM01192">
    <property type="entry name" value="Enolase_C"/>
    <property type="match status" value="1"/>
</dbReference>
<comment type="similarity">
    <text evidence="3">Belongs to the enolase family.</text>
</comment>
<feature type="domain" description="Enolase C-terminal TIM barrel" evidence="12">
    <location>
        <begin position="193"/>
        <end position="483"/>
    </location>
</feature>
<comment type="cofactor">
    <cofactor evidence="1">
        <name>Mg(2+)</name>
        <dbReference type="ChEBI" id="CHEBI:18420"/>
    </cofactor>
</comment>